<comment type="similarity">
    <text evidence="1">In the N-terminal section; belongs to the CRISPR-associated nuclease Cas3-HD family.</text>
</comment>
<dbReference type="InterPro" id="IPR001650">
    <property type="entry name" value="Helicase_C-like"/>
</dbReference>
<dbReference type="PROSITE" id="PS51643">
    <property type="entry name" value="HD_CAS3"/>
    <property type="match status" value="1"/>
</dbReference>
<evidence type="ECO:0000256" key="7">
    <source>
        <dbReference type="ARBA" id="ARBA00022806"/>
    </source>
</evidence>
<evidence type="ECO:0000313" key="12">
    <source>
        <dbReference type="Proteomes" id="UP000007883"/>
    </source>
</evidence>
<dbReference type="GO" id="GO:0004518">
    <property type="term" value="F:nuclease activity"/>
    <property type="evidence" value="ECO:0007669"/>
    <property type="project" value="UniProtKB-KW"/>
</dbReference>
<dbReference type="SUPFAM" id="SSF52540">
    <property type="entry name" value="P-loop containing nucleoside triphosphate hydrolases"/>
    <property type="match status" value="1"/>
</dbReference>
<evidence type="ECO:0000256" key="1">
    <source>
        <dbReference type="ARBA" id="ARBA00006847"/>
    </source>
</evidence>
<dbReference type="InterPro" id="IPR038257">
    <property type="entry name" value="CRISPR-assoc_Cas3_HD_sf"/>
</dbReference>
<evidence type="ECO:0000256" key="5">
    <source>
        <dbReference type="ARBA" id="ARBA00022741"/>
    </source>
</evidence>
<keyword evidence="4" id="KW-0479">Metal-binding</keyword>
<evidence type="ECO:0000256" key="9">
    <source>
        <dbReference type="ARBA" id="ARBA00023118"/>
    </source>
</evidence>
<dbReference type="PANTHER" id="PTHR47963:SF9">
    <property type="entry name" value="CRISPR-ASSOCIATED ENDONUCLEASE_HELICASE CAS3"/>
    <property type="match status" value="1"/>
</dbReference>
<dbReference type="PATRIC" id="fig|983917.3.peg.676"/>
<proteinExistence type="inferred from homology"/>
<dbReference type="KEGG" id="rge:RGE_06890"/>
<dbReference type="InterPro" id="IPR006474">
    <property type="entry name" value="Helicase_Cas3_CRISPR-ass_core"/>
</dbReference>
<dbReference type="EMBL" id="AP012320">
    <property type="protein sequence ID" value="BAL94034.1"/>
    <property type="molecule type" value="Genomic_DNA"/>
</dbReference>
<dbReference type="Pfam" id="PF22590">
    <property type="entry name" value="Cas3-like_C_2"/>
    <property type="match status" value="1"/>
</dbReference>
<comment type="similarity">
    <text evidence="2">In the central section; belongs to the CRISPR-associated helicase Cas3 family.</text>
</comment>
<dbReference type="HOGENOM" id="CLU_013924_1_0_4"/>
<dbReference type="GO" id="GO:0046872">
    <property type="term" value="F:metal ion binding"/>
    <property type="evidence" value="ECO:0007669"/>
    <property type="project" value="UniProtKB-KW"/>
</dbReference>
<protein>
    <submittedName>
        <fullName evidence="11">CRISPR-associated helicase, Cas3 family</fullName>
    </submittedName>
</protein>
<evidence type="ECO:0000256" key="2">
    <source>
        <dbReference type="ARBA" id="ARBA00009046"/>
    </source>
</evidence>
<dbReference type="InterPro" id="IPR050547">
    <property type="entry name" value="DEAD_box_RNA_helicases"/>
</dbReference>
<dbReference type="InterPro" id="IPR041372">
    <property type="entry name" value="Cas3_C"/>
</dbReference>
<dbReference type="CDD" id="cd17930">
    <property type="entry name" value="DEXHc_cas3"/>
    <property type="match status" value="1"/>
</dbReference>
<name>I0HLZ7_RUBGI</name>
<evidence type="ECO:0000256" key="8">
    <source>
        <dbReference type="ARBA" id="ARBA00022840"/>
    </source>
</evidence>
<evidence type="ECO:0000256" key="3">
    <source>
        <dbReference type="ARBA" id="ARBA00022722"/>
    </source>
</evidence>
<accession>I0HLZ7</accession>
<keyword evidence="3" id="KW-0540">Nuclease</keyword>
<dbReference type="Gene3D" id="3.40.50.300">
    <property type="entry name" value="P-loop containing nucleotide triphosphate hydrolases"/>
    <property type="match status" value="2"/>
</dbReference>
<dbReference type="STRING" id="983917.RGE_06890"/>
<dbReference type="Pfam" id="PF18019">
    <property type="entry name" value="Cas3_HD"/>
    <property type="match status" value="1"/>
</dbReference>
<reference evidence="11 12" key="1">
    <citation type="journal article" date="2012" name="J. Bacteriol.">
        <title>Complete genome sequence of phototrophic betaproteobacterium Rubrivivax gelatinosus IL144.</title>
        <authorList>
            <person name="Nagashima S."/>
            <person name="Kamimura A."/>
            <person name="Shimizu T."/>
            <person name="Nakamura-isaki S."/>
            <person name="Aono E."/>
            <person name="Sakamoto K."/>
            <person name="Ichikawa N."/>
            <person name="Nakazawa H."/>
            <person name="Sekine M."/>
            <person name="Yamazaki S."/>
            <person name="Fujita N."/>
            <person name="Shimada K."/>
            <person name="Hanada S."/>
            <person name="Nagashima K.V.P."/>
        </authorList>
    </citation>
    <scope>NUCLEOTIDE SEQUENCE [LARGE SCALE GENOMIC DNA]</scope>
    <source>
        <strain evidence="12">NBRC 100245 / IL144</strain>
    </source>
</reference>
<dbReference type="NCBIfam" id="TIGR01587">
    <property type="entry name" value="cas3_core"/>
    <property type="match status" value="1"/>
</dbReference>
<dbReference type="PANTHER" id="PTHR47963">
    <property type="entry name" value="DEAD-BOX ATP-DEPENDENT RNA HELICASE 47, MITOCHONDRIAL"/>
    <property type="match status" value="1"/>
</dbReference>
<keyword evidence="8" id="KW-0067">ATP-binding</keyword>
<evidence type="ECO:0000259" key="10">
    <source>
        <dbReference type="PROSITE" id="PS51643"/>
    </source>
</evidence>
<evidence type="ECO:0000313" key="11">
    <source>
        <dbReference type="EMBL" id="BAL94034.1"/>
    </source>
</evidence>
<dbReference type="SMART" id="SM00490">
    <property type="entry name" value="HELICc"/>
    <property type="match status" value="1"/>
</dbReference>
<dbReference type="CDD" id="cd09641">
    <property type="entry name" value="Cas3''_I"/>
    <property type="match status" value="1"/>
</dbReference>
<organism evidence="11 12">
    <name type="scientific">Rubrivivax gelatinosus (strain NBRC 100245 / IL144)</name>
    <dbReference type="NCBI Taxonomy" id="983917"/>
    <lineage>
        <taxon>Bacteria</taxon>
        <taxon>Pseudomonadati</taxon>
        <taxon>Pseudomonadota</taxon>
        <taxon>Betaproteobacteria</taxon>
        <taxon>Burkholderiales</taxon>
        <taxon>Sphaerotilaceae</taxon>
        <taxon>Rubrivivax</taxon>
    </lineage>
</organism>
<sequence>MRFDELAVQVRAIWAKSGDTQGHGLLAHMLDVAAVAQRILEREPPAALDRTAAALGLDTKQALRTIAAWAGLHDYGKAIPGFQCKWPTGYNALVAAGLSFPRSTLTADRHDLVGTFELLRVLAETWPGHERWLARVLGAHHGHFFDAQQIRGGRRVGEPPAWELARRELLSAYLGALSIQGGARRESEDEPPLAVCAWLAGLVSVADWIGSNIEWFPLGERGATLEEHHAAALVCAEVALDAIGWPRHLPLLRHASTTDELIRAIVGRDDISARPLQSAADELLAGTHGPALLLVEAPMGEGKTELAFLAHLRLQAAVGHRGLYVALPTQATGNAMFDRTLQFLRAFGRETSLDIQLAHGGALLDDRLVELRGIHGEGAADVRSSVWFSQRRRPLLSPYGVGTVDQALFATLNVKHHFVRLWGLANRVVVLDEVHAYDTYTGGLIEELLGWLKALGCSVVLMSATLPAARREALLRRWGVSPSAAPVLPYPRLLAASDSGLDGRHFASRDQAPILIEALGEDIETIADEAARRAGGGGCGAVIVNTVARAQQLHELLRQRLPESVRLLLFHARFPADERAAREQTVMQAFGKMAARPDGALLVATQVVEQSLDIDFDFLISDLAPVDLLLQRAGRLHRHERARPPAHADARLIVAGLLAHRLPDLERTGWGSLYGPYPLYRTWAFASREAEWRLPRDIDRLVQTVYGDAPLPAGLPTGAADLIEGDAWGDQLAREQIESSFARNAAVSSDAAVTNAYSGKPGSEEGSGLGLTNQTRLGDASVTVVPIHVDDGGWRVAPDDAPFDPGLKPMPELAKRLLSRQVRLSSKAIVKELLASDPPAGFQEHPWLRDVRPLCLRGGVATVGRVVVRFDKVLGIVYERPATSSAKESAA</sequence>
<dbReference type="GO" id="GO:0005524">
    <property type="term" value="F:ATP binding"/>
    <property type="evidence" value="ECO:0007669"/>
    <property type="project" value="UniProtKB-KW"/>
</dbReference>
<dbReference type="GO" id="GO:0016787">
    <property type="term" value="F:hydrolase activity"/>
    <property type="evidence" value="ECO:0007669"/>
    <property type="project" value="UniProtKB-KW"/>
</dbReference>
<dbReference type="RefSeq" id="WP_014426910.1">
    <property type="nucleotide sequence ID" value="NC_017075.1"/>
</dbReference>
<dbReference type="InterPro" id="IPR006483">
    <property type="entry name" value="CRISPR-assoc_Cas3_HD"/>
</dbReference>
<dbReference type="Pfam" id="PF18395">
    <property type="entry name" value="Cas3_C"/>
    <property type="match status" value="1"/>
</dbReference>
<keyword evidence="6" id="KW-0378">Hydrolase</keyword>
<dbReference type="Proteomes" id="UP000007883">
    <property type="component" value="Chromosome"/>
</dbReference>
<dbReference type="NCBIfam" id="TIGR01596">
    <property type="entry name" value="cas3_HD"/>
    <property type="match status" value="1"/>
</dbReference>
<dbReference type="InterPro" id="IPR027417">
    <property type="entry name" value="P-loop_NTPase"/>
</dbReference>
<dbReference type="Gene3D" id="1.10.3210.30">
    <property type="match status" value="1"/>
</dbReference>
<dbReference type="AlphaFoldDB" id="I0HLZ7"/>
<keyword evidence="5" id="KW-0547">Nucleotide-binding</keyword>
<dbReference type="GO" id="GO:0051607">
    <property type="term" value="P:defense response to virus"/>
    <property type="evidence" value="ECO:0007669"/>
    <property type="project" value="UniProtKB-KW"/>
</dbReference>
<dbReference type="InterPro" id="IPR054712">
    <property type="entry name" value="Cas3-like_dom"/>
</dbReference>
<gene>
    <name evidence="11" type="primary">cas3</name>
    <name evidence="11" type="ordered locus">RGE_06890</name>
</gene>
<keyword evidence="12" id="KW-1185">Reference proteome</keyword>
<dbReference type="GO" id="GO:0003724">
    <property type="term" value="F:RNA helicase activity"/>
    <property type="evidence" value="ECO:0007669"/>
    <property type="project" value="TreeGrafter"/>
</dbReference>
<evidence type="ECO:0000256" key="6">
    <source>
        <dbReference type="ARBA" id="ARBA00022801"/>
    </source>
</evidence>
<dbReference type="GO" id="GO:0003723">
    <property type="term" value="F:RNA binding"/>
    <property type="evidence" value="ECO:0007669"/>
    <property type="project" value="TreeGrafter"/>
</dbReference>
<keyword evidence="7" id="KW-0347">Helicase</keyword>
<keyword evidence="9" id="KW-0051">Antiviral defense</keyword>
<feature type="domain" description="HD Cas3-type" evidence="10">
    <location>
        <begin position="18"/>
        <end position="209"/>
    </location>
</feature>
<evidence type="ECO:0000256" key="4">
    <source>
        <dbReference type="ARBA" id="ARBA00022723"/>
    </source>
</evidence>
<dbReference type="eggNOG" id="COG1203">
    <property type="taxonomic scope" value="Bacteria"/>
</dbReference>